<dbReference type="PANTHER" id="PTHR47936:SF1">
    <property type="entry name" value="PENTATRICOPEPTIDE REPEAT-CONTAINING PROTEIN GUN1, CHLOROPLASTIC"/>
    <property type="match status" value="1"/>
</dbReference>
<feature type="compositionally biased region" description="Basic and acidic residues" evidence="6">
    <location>
        <begin position="170"/>
        <end position="186"/>
    </location>
</feature>
<protein>
    <recommendedName>
        <fullName evidence="7">PROP1-like PPR domain-containing protein</fullName>
    </recommendedName>
</protein>
<organism evidence="8 9">
    <name type="scientific">Agrocybe pediades</name>
    <dbReference type="NCBI Taxonomy" id="84607"/>
    <lineage>
        <taxon>Eukaryota</taxon>
        <taxon>Fungi</taxon>
        <taxon>Dikarya</taxon>
        <taxon>Basidiomycota</taxon>
        <taxon>Agaricomycotina</taxon>
        <taxon>Agaricomycetes</taxon>
        <taxon>Agaricomycetidae</taxon>
        <taxon>Agaricales</taxon>
        <taxon>Agaricineae</taxon>
        <taxon>Strophariaceae</taxon>
        <taxon>Agrocybe</taxon>
    </lineage>
</organism>
<comment type="similarity">
    <text evidence="1">Belongs to the CCM1 family.</text>
</comment>
<feature type="domain" description="PROP1-like PPR" evidence="7">
    <location>
        <begin position="571"/>
        <end position="684"/>
    </location>
</feature>
<dbReference type="InterPro" id="IPR011990">
    <property type="entry name" value="TPR-like_helical_dom_sf"/>
</dbReference>
<proteinExistence type="inferred from homology"/>
<comment type="function">
    <text evidence="3">Regulates mitochondrial small subunit maturation by controlling 15S rRNA 5'-end processing. Localizes to the 5' precursor of the 15S rRNA in a position that is subsequently occupied by mS47 in the mature yeast mtSSU. Uses structure and sequence-specific RNA recognition, binding to a single-stranded region of the precursor and specifically recognizing bases -6 to -1. The exchange of Ccm1 for mS47 is coupled to the irreversible removal of precursor rRNA that is accompanied by conformational changes of the mitoribosomal proteins uS5m and mS26. These conformational changes signal completion of 5'-end rRNA processing through protection of the mature 5'-end of the 15S rRNA and stabilization of mS47. The removal of the 5' precursor together with the dissociation of Ccm1 may be catalyzed by the 5'-3' exoribonuclease Pet127. Involved in the specific removal of group I introns in mitochondrial encoded transcripts.</text>
</comment>
<dbReference type="OrthoDB" id="185373at2759"/>
<dbReference type="Proteomes" id="UP000521872">
    <property type="component" value="Unassembled WGS sequence"/>
</dbReference>
<evidence type="ECO:0000313" key="8">
    <source>
        <dbReference type="EMBL" id="KAF4619999.1"/>
    </source>
</evidence>
<sequence>MAEPVALNVMNSLPRLMPKKGSLNRIANSARSTSLGNNFFTPVARQCNGKMKEVELSPVQNVLEYQDWACSSSKQSLWSSDGSMRSVLMTELSEPGSSWRTRRTTQASRSRLRKTQHSSPSCSYSDNACPPSSSSARHKSFSTSSSAAAAAAKAPKVQYTPYEPQNNSTRDSRRSKDKAAVKEKTVDNLQQNLQHQSKSAKNLDDLFVNFNALNNAGVFAKLPAEQLLQLGESLANHIDGLCVDLVRYEIIAAWGQRLSSLLQHVESHSMSMVDSQRRESLKHRALAFQHQFRESELYLERIPYQSRREHNQVLDTFQSAFMSHVLALANKEGMSACLEFLYAAGNSKYYKYVADYYLFRKLVLNVKDIKHAISSEALRKPYAMKPMIDSLVRISCKAKDYHRAMAIIDVASQLGASPSPQNVLHTCLGLATHERGYIPKAQSLFETVPEVDIDLYWKVKLYLAGRRGEDETAKEVIEKLQAKNALTDNDITLALDSKVKEGRLEEFQAAFDSFFPIGEDGRRIRKPNIYHYTIAAQADALRVDPIGVNNLLEDMKKSGVMPTTIFCTSLMQSFAKKGDITNVLSTYEYMREAGLPLDNAAYTVLITVVARKQDCEAATKIYIQAIEDGVVPDETMTNSLMNAYVEAGSWRDAVDVFHHLTSLPADLQPPIDTYNIILKAYVLAGAPFRLISKLFRRLEEIGGRPDTYTFAALIQSAADVEDVYLCKRLYRDVKRRQDQHGYNSLISPHILTLLMNAFLRRHHSTTAKKMFHDMIDLGFQPTAVTFGQIVQSYGQEGTPEKMKMATDFVKKLLEDRSWVRTNSRDYALSHLYYPLIKRESKAGNAAEVERLWSEYLDAGGQPTSPILRQILWVYCSVGDIIKAKEVWELIYDMSKSIAINDNIQTSTADIRWEVSMYLRLLSVSGLHDAVIETWTSLQSQGFKFDSHNWNHLAAALVRGGHLEQAFDIMENVILPAERQVQTAYAEARFDEDATLEIKMHALDKLEPPPLEPPLRHRKLRTQAVQSGGLEHKEDFLEDDEVLDADFAHSLKNFEYLAAQEGLWKPHTGVLRTFLIALLKLQRGYPIKPVPVGTLVKNNIAPSEADDRDPAITEPLLQKLYATKPATIERLRAFEEYEKHHHGPISFESIYIRR</sequence>
<comment type="caution">
    <text evidence="8">The sequence shown here is derived from an EMBL/GenBank/DDBJ whole genome shotgun (WGS) entry which is preliminary data.</text>
</comment>
<evidence type="ECO:0000256" key="5">
    <source>
        <dbReference type="PROSITE-ProRule" id="PRU00708"/>
    </source>
</evidence>
<dbReference type="NCBIfam" id="TIGR00756">
    <property type="entry name" value="PPR"/>
    <property type="match status" value="2"/>
</dbReference>
<evidence type="ECO:0000256" key="6">
    <source>
        <dbReference type="SAM" id="MobiDB-lite"/>
    </source>
</evidence>
<evidence type="ECO:0000256" key="2">
    <source>
        <dbReference type="ARBA" id="ARBA00022737"/>
    </source>
</evidence>
<dbReference type="InterPro" id="IPR033443">
    <property type="entry name" value="PROP1-like_PPR_dom"/>
</dbReference>
<name>A0A8H4QYK7_9AGAR</name>
<dbReference type="Gene3D" id="1.25.40.10">
    <property type="entry name" value="Tetratricopeptide repeat domain"/>
    <property type="match status" value="2"/>
</dbReference>
<dbReference type="Pfam" id="PF17177">
    <property type="entry name" value="PPR_long"/>
    <property type="match status" value="1"/>
</dbReference>
<feature type="region of interest" description="Disordered" evidence="6">
    <location>
        <begin position="92"/>
        <end position="195"/>
    </location>
</feature>
<feature type="compositionally biased region" description="Polar residues" evidence="6">
    <location>
        <begin position="117"/>
        <end position="126"/>
    </location>
</feature>
<reference evidence="8 9" key="1">
    <citation type="submission" date="2019-12" db="EMBL/GenBank/DDBJ databases">
        <authorList>
            <person name="Floudas D."/>
            <person name="Bentzer J."/>
            <person name="Ahren D."/>
            <person name="Johansson T."/>
            <person name="Persson P."/>
            <person name="Tunlid A."/>
        </authorList>
    </citation>
    <scope>NUCLEOTIDE SEQUENCE [LARGE SCALE GENOMIC DNA]</scope>
    <source>
        <strain evidence="8 9">CBS 102.39</strain>
    </source>
</reference>
<evidence type="ECO:0000313" key="9">
    <source>
        <dbReference type="Proteomes" id="UP000521872"/>
    </source>
</evidence>
<dbReference type="PROSITE" id="PS51375">
    <property type="entry name" value="PPR"/>
    <property type="match status" value="2"/>
</dbReference>
<feature type="repeat" description="PPR" evidence="5">
    <location>
        <begin position="563"/>
        <end position="597"/>
    </location>
</feature>
<dbReference type="PANTHER" id="PTHR47936">
    <property type="entry name" value="PPR_LONG DOMAIN-CONTAINING PROTEIN"/>
    <property type="match status" value="1"/>
</dbReference>
<feature type="repeat" description="PPR" evidence="5">
    <location>
        <begin position="747"/>
        <end position="781"/>
    </location>
</feature>
<dbReference type="AlphaFoldDB" id="A0A8H4QYK7"/>
<accession>A0A8H4QYK7</accession>
<evidence type="ECO:0000256" key="4">
    <source>
        <dbReference type="ARBA" id="ARBA00044511"/>
    </source>
</evidence>
<evidence type="ECO:0000256" key="1">
    <source>
        <dbReference type="ARBA" id="ARBA00006192"/>
    </source>
</evidence>
<evidence type="ECO:0000259" key="7">
    <source>
        <dbReference type="Pfam" id="PF17177"/>
    </source>
</evidence>
<feature type="compositionally biased region" description="Low complexity" evidence="6">
    <location>
        <begin position="130"/>
        <end position="156"/>
    </location>
</feature>
<dbReference type="EMBL" id="JAACJL010000016">
    <property type="protein sequence ID" value="KAF4619999.1"/>
    <property type="molecule type" value="Genomic_DNA"/>
</dbReference>
<evidence type="ECO:0000256" key="3">
    <source>
        <dbReference type="ARBA" id="ARBA00044493"/>
    </source>
</evidence>
<keyword evidence="9" id="KW-1185">Reference proteome</keyword>
<keyword evidence="2" id="KW-0677">Repeat</keyword>
<comment type="subunit">
    <text evidence="4">Binds to mitochondrial small subunit 15S rRNA.</text>
</comment>
<gene>
    <name evidence="8" type="ORF">D9613_005285</name>
</gene>
<dbReference type="InterPro" id="IPR002885">
    <property type="entry name" value="PPR_rpt"/>
</dbReference>